<dbReference type="InterPro" id="IPR001881">
    <property type="entry name" value="EGF-like_Ca-bd_dom"/>
</dbReference>
<dbReference type="InterPro" id="IPR008271">
    <property type="entry name" value="Ser/Thr_kinase_AS"/>
</dbReference>
<feature type="signal peptide" evidence="17">
    <location>
        <begin position="1"/>
        <end position="21"/>
    </location>
</feature>
<dbReference type="InterPro" id="IPR018097">
    <property type="entry name" value="EGF_Ca-bd_CS"/>
</dbReference>
<feature type="transmembrane region" description="Helical" evidence="16">
    <location>
        <begin position="351"/>
        <end position="371"/>
    </location>
</feature>
<evidence type="ECO:0000256" key="12">
    <source>
        <dbReference type="ARBA" id="ARBA00023136"/>
    </source>
</evidence>
<evidence type="ECO:0000256" key="7">
    <source>
        <dbReference type="ARBA" id="ARBA00022737"/>
    </source>
</evidence>
<keyword evidence="21" id="KW-1185">Reference proteome</keyword>
<dbReference type="SUPFAM" id="SSF57196">
    <property type="entry name" value="EGF/Laminin"/>
    <property type="match status" value="1"/>
</dbReference>
<keyword evidence="5 16" id="KW-0812">Transmembrane</keyword>
<keyword evidence="11 16" id="KW-1133">Transmembrane helix</keyword>
<keyword evidence="20" id="KW-0675">Receptor</keyword>
<evidence type="ECO:0000256" key="16">
    <source>
        <dbReference type="SAM" id="Phobius"/>
    </source>
</evidence>
<comment type="subcellular location">
    <subcellularLocation>
        <location evidence="1">Membrane</location>
        <topology evidence="1">Single-pass type I membrane protein</topology>
    </subcellularLocation>
</comment>
<dbReference type="InterPro" id="IPR017441">
    <property type="entry name" value="Protein_kinase_ATP_BS"/>
</dbReference>
<dbReference type="InterPro" id="IPR000152">
    <property type="entry name" value="EGF-type_Asp/Asn_hydroxyl_site"/>
</dbReference>
<organism evidence="20 21">
    <name type="scientific">Thalictrum thalictroides</name>
    <name type="common">Rue-anemone</name>
    <name type="synonym">Anemone thalictroides</name>
    <dbReference type="NCBI Taxonomy" id="46969"/>
    <lineage>
        <taxon>Eukaryota</taxon>
        <taxon>Viridiplantae</taxon>
        <taxon>Streptophyta</taxon>
        <taxon>Embryophyta</taxon>
        <taxon>Tracheophyta</taxon>
        <taxon>Spermatophyta</taxon>
        <taxon>Magnoliopsida</taxon>
        <taxon>Ranunculales</taxon>
        <taxon>Ranunculaceae</taxon>
        <taxon>Thalictroideae</taxon>
        <taxon>Thalictrum</taxon>
    </lineage>
</organism>
<keyword evidence="9 20" id="KW-0418">Kinase</keyword>
<evidence type="ECO:0000256" key="4">
    <source>
        <dbReference type="ARBA" id="ARBA00022679"/>
    </source>
</evidence>
<protein>
    <submittedName>
        <fullName evidence="20">Wall-associated receptor kinase</fullName>
    </submittedName>
</protein>
<dbReference type="FunFam" id="2.10.25.10:FF:000038">
    <property type="entry name" value="Fibrillin 2"/>
    <property type="match status" value="1"/>
</dbReference>
<dbReference type="GO" id="GO:0005524">
    <property type="term" value="F:ATP binding"/>
    <property type="evidence" value="ECO:0007669"/>
    <property type="project" value="UniProtKB-UniRule"/>
</dbReference>
<gene>
    <name evidence="20" type="ORF">FRX31_030672</name>
</gene>
<keyword evidence="13" id="KW-1015">Disulfide bond</keyword>
<dbReference type="InterPro" id="IPR001245">
    <property type="entry name" value="Ser-Thr/Tyr_kinase_cat_dom"/>
</dbReference>
<sequence length="712" mass="78172">MPEQKSVLLLLFLFTFELAAAAVNGTETLPGCKQKCGNITVPYPFGIGAKCSIAAWANINCNTTYNPPKPFIGDLEVVQFLPSEVRIKNFVTSQCYYQSGALDWKVTTTIGLTGTPYTFSSTKNKVTAIGCDTWVFVTGIDGGNLTSGCISLCHKKEHVIDGSCDGVGCCQTSIPKGLNFFDLQLITTYNYTNVWSFDPCGAAFLAETDMYKFKKADFFNVRSLVDVPIILNFAVGNQTCKAAKKNSTSFACKENSYCYDSIDGTGYLCNCSDGYAGNPYLNQGCQDVNECEDPDSNPCEGLCTNKPGSYSCSCPTGFYGDGKKDGTGCTKKSKTVPVLELSLGSLINPNAGLGLGLLFLFIGGTCLFLFLKKRQLMKLKKKYFQQNGGLLLKQHISSHEGAKVFTEKELKLATNNYDRQQILGEGGYGTVYKGTLTDLRVVAIKMSKKVDESQLGVFINEFVILTQIKHRNVVKLLGCCLETKVPLLVYEFVSNGTLSNHLHENKGALPSISWVDRLRIAAETAGAIAYLHSAASTPIIHRDIKSANILLDDNYTAKVADFGASSFGVVLVELLTGAKPFCFVRPEEQRNLATYFVVAIKENTLHEILDAGIVNEENKEQVYGVALLAKRCLKLDGEKRPSMKEVAAELERFRGFEKHYKIQGNHNEETLTVAEDVHVDLYAIPSDCYNTDGASALYSMEQQMIKSMNYPR</sequence>
<name>A0A7J6V3U4_THATH</name>
<feature type="domain" description="EGF-like" evidence="19">
    <location>
        <begin position="287"/>
        <end position="321"/>
    </location>
</feature>
<evidence type="ECO:0000256" key="1">
    <source>
        <dbReference type="ARBA" id="ARBA00004479"/>
    </source>
</evidence>
<dbReference type="Pfam" id="PF07645">
    <property type="entry name" value="EGF_CA"/>
    <property type="match status" value="1"/>
</dbReference>
<dbReference type="Proteomes" id="UP000554482">
    <property type="component" value="Unassembled WGS sequence"/>
</dbReference>
<keyword evidence="7" id="KW-0677">Repeat</keyword>
<dbReference type="CDD" id="cd00054">
    <property type="entry name" value="EGF_CA"/>
    <property type="match status" value="1"/>
</dbReference>
<evidence type="ECO:0000256" key="14">
    <source>
        <dbReference type="PROSITE-ProRule" id="PRU00076"/>
    </source>
</evidence>
<dbReference type="GO" id="GO:0005886">
    <property type="term" value="C:plasma membrane"/>
    <property type="evidence" value="ECO:0007669"/>
    <property type="project" value="TreeGrafter"/>
</dbReference>
<dbReference type="InterPro" id="IPR049883">
    <property type="entry name" value="NOTCH1_EGF-like"/>
</dbReference>
<keyword evidence="8 15" id="KW-0547">Nucleotide-binding</keyword>
<dbReference type="GO" id="GO:0005509">
    <property type="term" value="F:calcium ion binding"/>
    <property type="evidence" value="ECO:0007669"/>
    <property type="project" value="InterPro"/>
</dbReference>
<dbReference type="PROSITE" id="PS50011">
    <property type="entry name" value="PROTEIN_KINASE_DOM"/>
    <property type="match status" value="1"/>
</dbReference>
<dbReference type="Gene3D" id="1.10.510.10">
    <property type="entry name" value="Transferase(Phosphotransferase) domain 1"/>
    <property type="match status" value="2"/>
</dbReference>
<dbReference type="Pfam" id="PF07714">
    <property type="entry name" value="PK_Tyr_Ser-Thr"/>
    <property type="match status" value="1"/>
</dbReference>
<keyword evidence="3 14" id="KW-0245">EGF-like domain</keyword>
<comment type="caution">
    <text evidence="20">The sequence shown here is derived from an EMBL/GenBank/DDBJ whole genome shotgun (WGS) entry which is preliminary data.</text>
</comment>
<dbReference type="AlphaFoldDB" id="A0A7J6V3U4"/>
<dbReference type="Gene3D" id="2.90.20.10">
    <property type="entry name" value="Plasmodium vivax P25 domain"/>
    <property type="match status" value="1"/>
</dbReference>
<evidence type="ECO:0000259" key="19">
    <source>
        <dbReference type="PROSITE" id="PS50026"/>
    </source>
</evidence>
<dbReference type="PROSITE" id="PS00108">
    <property type="entry name" value="PROTEIN_KINASE_ST"/>
    <property type="match status" value="1"/>
</dbReference>
<evidence type="ECO:0000256" key="9">
    <source>
        <dbReference type="ARBA" id="ARBA00022777"/>
    </source>
</evidence>
<keyword evidence="6 17" id="KW-0732">Signal</keyword>
<feature type="domain" description="Protein kinase" evidence="18">
    <location>
        <begin position="417"/>
        <end position="712"/>
    </location>
</feature>
<dbReference type="PROSITE" id="PS00010">
    <property type="entry name" value="ASX_HYDROXYL"/>
    <property type="match status" value="1"/>
</dbReference>
<dbReference type="InterPro" id="IPR045274">
    <property type="entry name" value="WAK-like"/>
</dbReference>
<reference evidence="20 21" key="1">
    <citation type="submission" date="2020-06" db="EMBL/GenBank/DDBJ databases">
        <title>Transcriptomic and genomic resources for Thalictrum thalictroides and T. hernandezii: Facilitating candidate gene discovery in an emerging model plant lineage.</title>
        <authorList>
            <person name="Arias T."/>
            <person name="Riano-Pachon D.M."/>
            <person name="Di Stilio V.S."/>
        </authorList>
    </citation>
    <scope>NUCLEOTIDE SEQUENCE [LARGE SCALE GENOMIC DNA]</scope>
    <source>
        <strain evidence="21">cv. WT478/WT964</strain>
        <tissue evidence="20">Leaves</tissue>
    </source>
</reference>
<feature type="binding site" evidence="15">
    <location>
        <position position="445"/>
    </location>
    <ligand>
        <name>ATP</name>
        <dbReference type="ChEBI" id="CHEBI:30616"/>
    </ligand>
</feature>
<dbReference type="SMART" id="SM00179">
    <property type="entry name" value="EGF_CA"/>
    <property type="match status" value="1"/>
</dbReference>
<keyword evidence="12 16" id="KW-0472">Membrane</keyword>
<dbReference type="PROSITE" id="PS50026">
    <property type="entry name" value="EGF_3"/>
    <property type="match status" value="1"/>
</dbReference>
<dbReference type="FunFam" id="2.10.25.10:FF:000628">
    <property type="entry name" value="Wall-associated receptor kinase 2"/>
    <property type="match status" value="1"/>
</dbReference>
<dbReference type="FunFam" id="3.30.200.20:FF:000043">
    <property type="entry name" value="Wall-associated receptor kinase 2"/>
    <property type="match status" value="1"/>
</dbReference>
<dbReference type="PROSITE" id="PS01187">
    <property type="entry name" value="EGF_CA"/>
    <property type="match status" value="1"/>
</dbReference>
<comment type="caution">
    <text evidence="14">Lacks conserved residue(s) required for the propagation of feature annotation.</text>
</comment>
<evidence type="ECO:0000256" key="10">
    <source>
        <dbReference type="ARBA" id="ARBA00022840"/>
    </source>
</evidence>
<evidence type="ECO:0000313" key="21">
    <source>
        <dbReference type="Proteomes" id="UP000554482"/>
    </source>
</evidence>
<dbReference type="PANTHER" id="PTHR27005:SF283">
    <property type="entry name" value="OS02G0633066 PROTEIN"/>
    <property type="match status" value="1"/>
</dbReference>
<proteinExistence type="predicted"/>
<dbReference type="PROSITE" id="PS00107">
    <property type="entry name" value="PROTEIN_KINASE_ATP"/>
    <property type="match status" value="1"/>
</dbReference>
<dbReference type="InterPro" id="IPR000719">
    <property type="entry name" value="Prot_kinase_dom"/>
</dbReference>
<dbReference type="OrthoDB" id="4062651at2759"/>
<dbReference type="SMART" id="SM00181">
    <property type="entry name" value="EGF"/>
    <property type="match status" value="2"/>
</dbReference>
<keyword evidence="4" id="KW-0808">Transferase</keyword>
<keyword evidence="10 15" id="KW-0067">ATP-binding</keyword>
<dbReference type="SUPFAM" id="SSF56112">
    <property type="entry name" value="Protein kinase-like (PK-like)"/>
    <property type="match status" value="1"/>
</dbReference>
<evidence type="ECO:0000256" key="5">
    <source>
        <dbReference type="ARBA" id="ARBA00022692"/>
    </source>
</evidence>
<dbReference type="PANTHER" id="PTHR27005">
    <property type="entry name" value="WALL-ASSOCIATED RECEPTOR KINASE-LIKE 21"/>
    <property type="match status" value="1"/>
</dbReference>
<dbReference type="SMART" id="SM00220">
    <property type="entry name" value="S_TKc"/>
    <property type="match status" value="1"/>
</dbReference>
<dbReference type="InterPro" id="IPR011009">
    <property type="entry name" value="Kinase-like_dom_sf"/>
</dbReference>
<evidence type="ECO:0000256" key="11">
    <source>
        <dbReference type="ARBA" id="ARBA00022989"/>
    </source>
</evidence>
<accession>A0A7J6V3U4</accession>
<evidence type="ECO:0000256" key="2">
    <source>
        <dbReference type="ARBA" id="ARBA00022527"/>
    </source>
</evidence>
<feature type="chain" id="PRO_5029690578" evidence="17">
    <location>
        <begin position="22"/>
        <end position="712"/>
    </location>
</feature>
<evidence type="ECO:0000256" key="13">
    <source>
        <dbReference type="ARBA" id="ARBA00023157"/>
    </source>
</evidence>
<evidence type="ECO:0000259" key="18">
    <source>
        <dbReference type="PROSITE" id="PS50011"/>
    </source>
</evidence>
<evidence type="ECO:0000256" key="8">
    <source>
        <dbReference type="ARBA" id="ARBA00022741"/>
    </source>
</evidence>
<dbReference type="GO" id="GO:0007166">
    <property type="term" value="P:cell surface receptor signaling pathway"/>
    <property type="evidence" value="ECO:0007669"/>
    <property type="project" value="InterPro"/>
</dbReference>
<dbReference type="EMBL" id="JABWDY010038405">
    <property type="protein sequence ID" value="KAF5179734.1"/>
    <property type="molecule type" value="Genomic_DNA"/>
</dbReference>
<evidence type="ECO:0000256" key="15">
    <source>
        <dbReference type="PROSITE-ProRule" id="PRU10141"/>
    </source>
</evidence>
<evidence type="ECO:0000256" key="3">
    <source>
        <dbReference type="ARBA" id="ARBA00022536"/>
    </source>
</evidence>
<evidence type="ECO:0000313" key="20">
    <source>
        <dbReference type="EMBL" id="KAF5179734.1"/>
    </source>
</evidence>
<keyword evidence="2" id="KW-0723">Serine/threonine-protein kinase</keyword>
<dbReference type="GO" id="GO:0004674">
    <property type="term" value="F:protein serine/threonine kinase activity"/>
    <property type="evidence" value="ECO:0007669"/>
    <property type="project" value="UniProtKB-KW"/>
</dbReference>
<dbReference type="InterPro" id="IPR000742">
    <property type="entry name" value="EGF"/>
</dbReference>
<dbReference type="Gene3D" id="3.30.200.20">
    <property type="entry name" value="Phosphorylase Kinase, domain 1"/>
    <property type="match status" value="1"/>
</dbReference>
<evidence type="ECO:0000256" key="6">
    <source>
        <dbReference type="ARBA" id="ARBA00022729"/>
    </source>
</evidence>
<evidence type="ECO:0000256" key="17">
    <source>
        <dbReference type="SAM" id="SignalP"/>
    </source>
</evidence>